<dbReference type="SMART" id="SM00028">
    <property type="entry name" value="TPR"/>
    <property type="match status" value="4"/>
</dbReference>
<dbReference type="InterPro" id="IPR019734">
    <property type="entry name" value="TPR_rpt"/>
</dbReference>
<dbReference type="InterPro" id="IPR048987">
    <property type="entry name" value="PIN-TPR-GreABC"/>
</dbReference>
<keyword evidence="3" id="KW-1185">Reference proteome</keyword>
<dbReference type="AlphaFoldDB" id="B8FCM6"/>
<reference evidence="2 3" key="1">
    <citation type="journal article" date="2012" name="Environ. Microbiol.">
        <title>The genome sequence of Desulfatibacillum alkenivorans AK-01: a blueprint for anaerobic alkane oxidation.</title>
        <authorList>
            <person name="Callaghan A.V."/>
            <person name="Morris B.E."/>
            <person name="Pereira I.A."/>
            <person name="McInerney M.J."/>
            <person name="Austin R.N."/>
            <person name="Groves J.T."/>
            <person name="Kukor J.J."/>
            <person name="Suflita J.M."/>
            <person name="Young L.Y."/>
            <person name="Zylstra G.J."/>
            <person name="Wawrik B."/>
        </authorList>
    </citation>
    <scope>NUCLEOTIDE SEQUENCE [LARGE SCALE GENOMIC DNA]</scope>
    <source>
        <strain evidence="2 3">AK-01</strain>
    </source>
</reference>
<dbReference type="eggNOG" id="COG0457">
    <property type="taxonomic scope" value="Bacteria"/>
</dbReference>
<dbReference type="SUPFAM" id="SSF48452">
    <property type="entry name" value="TPR-like"/>
    <property type="match status" value="2"/>
</dbReference>
<evidence type="ECO:0000313" key="2">
    <source>
        <dbReference type="EMBL" id="ACL06189.1"/>
    </source>
</evidence>
<name>B8FCM6_DESAL</name>
<protein>
    <submittedName>
        <fullName evidence="2">Tetratricopeptide domain protein</fullName>
    </submittedName>
</protein>
<dbReference type="RefSeq" id="WP_015949235.1">
    <property type="nucleotide sequence ID" value="NC_011768.1"/>
</dbReference>
<dbReference type="Pfam" id="PF20698">
    <property type="entry name" value="PIN-TPR-GreABC"/>
    <property type="match status" value="1"/>
</dbReference>
<dbReference type="InterPro" id="IPR011990">
    <property type="entry name" value="TPR-like_helical_dom_sf"/>
</dbReference>
<dbReference type="KEGG" id="dal:Dalk_4510"/>
<evidence type="ECO:0000259" key="1">
    <source>
        <dbReference type="Pfam" id="PF20698"/>
    </source>
</evidence>
<dbReference type="HOGENOM" id="CLU_258835_0_0_7"/>
<evidence type="ECO:0000313" key="3">
    <source>
        <dbReference type="Proteomes" id="UP000000739"/>
    </source>
</evidence>
<dbReference type="EMBL" id="CP001322">
    <property type="protein sequence ID" value="ACL06189.1"/>
    <property type="molecule type" value="Genomic_DNA"/>
</dbReference>
<dbReference type="Gene3D" id="1.25.40.10">
    <property type="entry name" value="Tetratricopeptide repeat domain"/>
    <property type="match status" value="3"/>
</dbReference>
<accession>B8FCM6</accession>
<organism evidence="2 3">
    <name type="scientific">Desulfatibacillum aliphaticivorans</name>
    <dbReference type="NCBI Taxonomy" id="218208"/>
    <lineage>
        <taxon>Bacteria</taxon>
        <taxon>Pseudomonadati</taxon>
        <taxon>Thermodesulfobacteriota</taxon>
        <taxon>Desulfobacteria</taxon>
        <taxon>Desulfobacterales</taxon>
        <taxon>Desulfatibacillaceae</taxon>
        <taxon>Desulfatibacillum</taxon>
    </lineage>
</organism>
<sequence>MISFSDQQISPPKDWQAFERLCLDLWKEIWKDPNAQVNGRSGQQQDGVDIYGQIGGDGDYVGVQCKLKDLLAEKSLSEKELRKEVNLAKNFHPKLSQFTIATTCQNDAKIQKIARIITSENKKEGLFSIYVWSWDEIQRELAKHPNIQRTHFGNGEIFDLERIVERTLKKNIFNSFTLPFGKGGDISIHDHESRVQEASHADIRNATESGGEDAFGKQINEYRGLIEDKPKTAIYLYKKLLPKCLKDGCDESKFKILNNIGAAYFRIGINNKLAAKYFLAAKRFSPKAIKAKRNEVLSYLLLDNPGEALRLVEKVIELDPLNPDGYALKIAAMSFLSPNTIFEELVSDEVDIAGSVAYAIGNAYRRNKSSEQALSFFKLAYESDSESDLFAMSYAEQILEALFGNQSIWVGNQISNEDKNSLKNAKEILKRVWGKARGGETQNSFLSCALNLVTIYMYNRETEQCKKLLDELVYIAPSNISVRKRAALFEASNGNHGLALEHISEIKKGIDPDIDLIRLELLFELGNYNDALSQIDSIKIDPSEQRIVSARRALREKLFHRIKDRQTAVALSKRYIDEFKCDIYLLTSILKTLHDINEENLLNDLKILLISRCETTTKYSEKVLIAEAFFDIGMFIEASKIYKTLVEEFSDSPILRRLLICLFNCDHRSEFRTLIEKLPIKFLETEFYIKILCAFYTRVGDLKKAESFNRKYLEINPNDIDLRFNLLRILQRQNRSGEIMQLLGQEKFFSGIDPLSEILYAGFLQHYGFDEKAISIAYRVLRNNYRTHDIHSAYIHLILSRNKAEDFLYKSTISVDSAFEIISSHGEKCIYIVENNHSDKKDFEIGSDHPIYLAAQGKVVGDKFTIKRNPFQEEIWEISSIKSKYIHMMHRSMKEYSTLFPDQNDLWAFKIAKKEDGESDFSPIFSSIDERASHIMQVKDLYKTHSLPFGIVANLLGITPIDAWRGFLTDGTQSIKCCIGTQAERDECISLMEQNGNGYVIEPLTLYNIYTLSLLDKILQAIGPIAVTQSSLDLLLYHVEMIKEIPPSGFLGKSGKHYILEKYDEQFFEKEIQMMEDIRNWVIHNCEILPAIGRETIPKSYEIFKEAMDECL</sequence>
<dbReference type="Proteomes" id="UP000000739">
    <property type="component" value="Chromosome"/>
</dbReference>
<proteinExistence type="predicted"/>
<feature type="domain" description="PIN" evidence="1">
    <location>
        <begin position="1000"/>
        <end position="1109"/>
    </location>
</feature>
<gene>
    <name evidence="2" type="ordered locus">Dalk_4510</name>
</gene>